<dbReference type="SMART" id="SM00267">
    <property type="entry name" value="GGDEF"/>
    <property type="match status" value="1"/>
</dbReference>
<accession>A0ABY6ITT1</accession>
<organism evidence="4 5">
    <name type="scientific">Pelagibacterium flavum</name>
    <dbReference type="NCBI Taxonomy" id="2984530"/>
    <lineage>
        <taxon>Bacteria</taxon>
        <taxon>Pseudomonadati</taxon>
        <taxon>Pseudomonadota</taxon>
        <taxon>Alphaproteobacteria</taxon>
        <taxon>Hyphomicrobiales</taxon>
        <taxon>Devosiaceae</taxon>
        <taxon>Pelagibacterium</taxon>
    </lineage>
</organism>
<dbReference type="PANTHER" id="PTHR44757">
    <property type="entry name" value="DIGUANYLATE CYCLASE DGCP"/>
    <property type="match status" value="1"/>
</dbReference>
<dbReference type="PANTHER" id="PTHR44757:SF2">
    <property type="entry name" value="BIOFILM ARCHITECTURE MAINTENANCE PROTEIN MBAA"/>
    <property type="match status" value="1"/>
</dbReference>
<proteinExistence type="predicted"/>
<name>A0ABY6ITT1_9HYPH</name>
<evidence type="ECO:0000256" key="1">
    <source>
        <dbReference type="SAM" id="Phobius"/>
    </source>
</evidence>
<keyword evidence="1" id="KW-0472">Membrane</keyword>
<dbReference type="Gene3D" id="3.20.20.450">
    <property type="entry name" value="EAL domain"/>
    <property type="match status" value="1"/>
</dbReference>
<evidence type="ECO:0000313" key="4">
    <source>
        <dbReference type="EMBL" id="UYQ72712.1"/>
    </source>
</evidence>
<gene>
    <name evidence="4" type="ORF">OF122_02720</name>
</gene>
<evidence type="ECO:0000313" key="5">
    <source>
        <dbReference type="Proteomes" id="UP001163882"/>
    </source>
</evidence>
<feature type="domain" description="GGDEF" evidence="3">
    <location>
        <begin position="117"/>
        <end position="249"/>
    </location>
</feature>
<dbReference type="PROSITE" id="PS50887">
    <property type="entry name" value="GGDEF"/>
    <property type="match status" value="1"/>
</dbReference>
<dbReference type="InterPro" id="IPR001633">
    <property type="entry name" value="EAL_dom"/>
</dbReference>
<keyword evidence="1" id="KW-0812">Transmembrane</keyword>
<protein>
    <submittedName>
        <fullName evidence="4">Bifunctional diguanylate cyclase/phosphodiesterase</fullName>
    </submittedName>
</protein>
<keyword evidence="5" id="KW-1185">Reference proteome</keyword>
<dbReference type="Gene3D" id="3.30.70.270">
    <property type="match status" value="1"/>
</dbReference>
<dbReference type="CDD" id="cd01949">
    <property type="entry name" value="GGDEF"/>
    <property type="match status" value="1"/>
</dbReference>
<dbReference type="InterPro" id="IPR052155">
    <property type="entry name" value="Biofilm_reg_signaling"/>
</dbReference>
<dbReference type="PROSITE" id="PS51257">
    <property type="entry name" value="PROKAR_LIPOPROTEIN"/>
    <property type="match status" value="1"/>
</dbReference>
<dbReference type="InterPro" id="IPR043128">
    <property type="entry name" value="Rev_trsase/Diguanyl_cyclase"/>
</dbReference>
<dbReference type="NCBIfam" id="TIGR00254">
    <property type="entry name" value="GGDEF"/>
    <property type="match status" value="1"/>
</dbReference>
<dbReference type="InterPro" id="IPR035919">
    <property type="entry name" value="EAL_sf"/>
</dbReference>
<feature type="transmembrane region" description="Helical" evidence="1">
    <location>
        <begin position="48"/>
        <end position="69"/>
    </location>
</feature>
<dbReference type="Pfam" id="PF00563">
    <property type="entry name" value="EAL"/>
    <property type="match status" value="1"/>
</dbReference>
<dbReference type="CDD" id="cd01948">
    <property type="entry name" value="EAL"/>
    <property type="match status" value="1"/>
</dbReference>
<dbReference type="InterPro" id="IPR029787">
    <property type="entry name" value="Nucleotide_cyclase"/>
</dbReference>
<dbReference type="Proteomes" id="UP001163882">
    <property type="component" value="Chromosome"/>
</dbReference>
<dbReference type="RefSeq" id="WP_264226321.1">
    <property type="nucleotide sequence ID" value="NZ_CP107716.1"/>
</dbReference>
<reference evidence="4" key="1">
    <citation type="submission" date="2022-10" db="EMBL/GenBank/DDBJ databases">
        <title>YIM 151497 complete genome.</title>
        <authorList>
            <person name="Chen X."/>
        </authorList>
    </citation>
    <scope>NUCLEOTIDE SEQUENCE</scope>
    <source>
        <strain evidence="4">YIM 151497</strain>
    </source>
</reference>
<dbReference type="SMART" id="SM00052">
    <property type="entry name" value="EAL"/>
    <property type="match status" value="1"/>
</dbReference>
<dbReference type="SUPFAM" id="SSF141868">
    <property type="entry name" value="EAL domain-like"/>
    <property type="match status" value="1"/>
</dbReference>
<feature type="transmembrane region" description="Helical" evidence="1">
    <location>
        <begin position="12"/>
        <end position="36"/>
    </location>
</feature>
<dbReference type="SUPFAM" id="SSF55073">
    <property type="entry name" value="Nucleotide cyclase"/>
    <property type="match status" value="1"/>
</dbReference>
<dbReference type="InterPro" id="IPR000160">
    <property type="entry name" value="GGDEF_dom"/>
</dbReference>
<dbReference type="EMBL" id="CP107716">
    <property type="protein sequence ID" value="UYQ72712.1"/>
    <property type="molecule type" value="Genomic_DNA"/>
</dbReference>
<dbReference type="PROSITE" id="PS50883">
    <property type="entry name" value="EAL"/>
    <property type="match status" value="1"/>
</dbReference>
<feature type="domain" description="EAL" evidence="2">
    <location>
        <begin position="258"/>
        <end position="506"/>
    </location>
</feature>
<dbReference type="Pfam" id="PF00990">
    <property type="entry name" value="GGDEF"/>
    <property type="match status" value="1"/>
</dbReference>
<evidence type="ECO:0000259" key="2">
    <source>
        <dbReference type="PROSITE" id="PS50883"/>
    </source>
</evidence>
<sequence>MRTELSLTNILAVYRGTALAAGGAGCLIAVAAVEALIARWLGLSHESVALPAVAMGGMALLAVVIWGYFSLRRALVLAEAQRRELLASLNRDALTGAFNRKYFLDRLREMVRAAERMPVAYIQIDMDHLKAINDGTGHAAGDQALVRLVRTLEDLVPGAVIGRLGGDEFALALAGVSSKAALKRLGERVLEALDRPAPLAGRDTRLSATMGIATAPGDAGDADTLISKADLALYKGKNGGRGRVIAFERELLSEERYQRFIERELRAAILMDELEIHYQPVFGRDGRKRSVEALVRWRHSVRGMISPGAFVPIAEQSDLIAKLGQWVLRRVCADVSRLPTDVVAINVSAAELRHPDYAARFAEEIAAAGLLGERFIVEITETAPLHKNSVERTNLEFLRALGVRIAVDDFGAGHASLGYLRDLSFDILKIDRAYVSEITSRPVDSMIVESICKIAQGLGIEVIAEGVETPEQHAALVGLGCTGFQGFLLGRPAPLEAAMGPQDADVKAA</sequence>
<keyword evidence="1" id="KW-1133">Transmembrane helix</keyword>
<evidence type="ECO:0000259" key="3">
    <source>
        <dbReference type="PROSITE" id="PS50887"/>
    </source>
</evidence>